<proteinExistence type="predicted"/>
<accession>A0ACB9ME39</accession>
<reference evidence="2" key="1">
    <citation type="journal article" date="2023" name="Front. Plant Sci.">
        <title>Chromosomal-level genome assembly of Melastoma candidum provides insights into trichome evolution.</title>
        <authorList>
            <person name="Zhong Y."/>
            <person name="Wu W."/>
            <person name="Sun C."/>
            <person name="Zou P."/>
            <person name="Liu Y."/>
            <person name="Dai S."/>
            <person name="Zhou R."/>
        </authorList>
    </citation>
    <scope>NUCLEOTIDE SEQUENCE [LARGE SCALE GENOMIC DNA]</scope>
</reference>
<gene>
    <name evidence="1" type="ORF">MLD38_035026</name>
</gene>
<comment type="caution">
    <text evidence="1">The sequence shown here is derived from an EMBL/GenBank/DDBJ whole genome shotgun (WGS) entry which is preliminary data.</text>
</comment>
<protein>
    <submittedName>
        <fullName evidence="1">Uncharacterized protein</fullName>
    </submittedName>
</protein>
<name>A0ACB9ME39_9MYRT</name>
<sequence length="103" mass="11076">MSPLEDKGESLAAVSDSVMDLDFMDDLLLDGCWLETMNGSDFLQNSPSSFSALFDASSLPDNQETGIGNSVSPPSQRGYVAEDEAPRNPRRHGTPVGILGWIT</sequence>
<dbReference type="Proteomes" id="UP001057402">
    <property type="component" value="Chromosome 10"/>
</dbReference>
<organism evidence="1 2">
    <name type="scientific">Melastoma candidum</name>
    <dbReference type="NCBI Taxonomy" id="119954"/>
    <lineage>
        <taxon>Eukaryota</taxon>
        <taxon>Viridiplantae</taxon>
        <taxon>Streptophyta</taxon>
        <taxon>Embryophyta</taxon>
        <taxon>Tracheophyta</taxon>
        <taxon>Spermatophyta</taxon>
        <taxon>Magnoliopsida</taxon>
        <taxon>eudicotyledons</taxon>
        <taxon>Gunneridae</taxon>
        <taxon>Pentapetalae</taxon>
        <taxon>rosids</taxon>
        <taxon>malvids</taxon>
        <taxon>Myrtales</taxon>
        <taxon>Melastomataceae</taxon>
        <taxon>Melastomatoideae</taxon>
        <taxon>Melastomateae</taxon>
        <taxon>Melastoma</taxon>
    </lineage>
</organism>
<evidence type="ECO:0000313" key="2">
    <source>
        <dbReference type="Proteomes" id="UP001057402"/>
    </source>
</evidence>
<keyword evidence="2" id="KW-1185">Reference proteome</keyword>
<evidence type="ECO:0000313" key="1">
    <source>
        <dbReference type="EMBL" id="KAI4321669.1"/>
    </source>
</evidence>
<dbReference type="EMBL" id="CM042889">
    <property type="protein sequence ID" value="KAI4321669.1"/>
    <property type="molecule type" value="Genomic_DNA"/>
</dbReference>